<evidence type="ECO:0000313" key="2">
    <source>
        <dbReference type="Proteomes" id="UP000189701"/>
    </source>
</evidence>
<reference evidence="2" key="1">
    <citation type="journal article" date="2013" name="Genome Biol.">
        <title>Reference genomes and transcriptomes of Nicotiana sylvestris and Nicotiana tomentosiformis.</title>
        <authorList>
            <person name="Sierro N."/>
            <person name="Battey J.N."/>
            <person name="Ouadi S."/>
            <person name="Bovet L."/>
            <person name="Goepfert S."/>
            <person name="Bakaher N."/>
            <person name="Peitsch M.C."/>
            <person name="Ivanov N.V."/>
        </authorList>
    </citation>
    <scope>NUCLEOTIDE SEQUENCE [LARGE SCALE GENOMIC DNA]</scope>
</reference>
<dbReference type="STRING" id="4096.A0A1U7VAQ8"/>
<dbReference type="PANTHER" id="PTHR47723:SF23">
    <property type="entry name" value="REVERSE TRANSCRIPTASE-LIKE PROTEIN"/>
    <property type="match status" value="1"/>
</dbReference>
<dbReference type="eggNOG" id="KOG1075">
    <property type="taxonomic scope" value="Eukaryota"/>
</dbReference>
<sequence>MTRVNILHNHITQQAAEFTYLASYTCKTNRKIKPAKNIKWNPPTALCYKLNIDGAFSANTTGIGGLIRNFNAEWILGFSGSAPHDSTIFAELYALTHGLKLAYENNIAPLEVDVDAKDLILLLHSQNIDFSNLIADCRYYLGQLGNPVVEHAYREQNMIADQLAKAGHNFGKEYLPRVFENAETINSNDEGKKFHLASKKQHLSPHRELRVSC</sequence>
<dbReference type="CDD" id="cd06222">
    <property type="entry name" value="RNase_H_like"/>
    <property type="match status" value="1"/>
</dbReference>
<evidence type="ECO:0000313" key="3">
    <source>
        <dbReference type="RefSeq" id="XP_009763453.1"/>
    </source>
</evidence>
<dbReference type="Gene3D" id="3.30.420.10">
    <property type="entry name" value="Ribonuclease H-like superfamily/Ribonuclease H"/>
    <property type="match status" value="1"/>
</dbReference>
<dbReference type="InterPro" id="IPR002156">
    <property type="entry name" value="RNaseH_domain"/>
</dbReference>
<accession>A0A1U7VAQ8</accession>
<keyword evidence="2" id="KW-1185">Reference proteome</keyword>
<proteinExistence type="predicted"/>
<reference evidence="3" key="2">
    <citation type="submission" date="2025-08" db="UniProtKB">
        <authorList>
            <consortium name="RefSeq"/>
        </authorList>
    </citation>
    <scope>IDENTIFICATION</scope>
    <source>
        <tissue evidence="3">Leaf</tissue>
    </source>
</reference>
<dbReference type="InterPro" id="IPR044730">
    <property type="entry name" value="RNase_H-like_dom_plant"/>
</dbReference>
<dbReference type="InterPro" id="IPR053151">
    <property type="entry name" value="RNase_H-like"/>
</dbReference>
<feature type="domain" description="RNase H type-1" evidence="1">
    <location>
        <begin position="51"/>
        <end position="166"/>
    </location>
</feature>
<dbReference type="SUPFAM" id="SSF53098">
    <property type="entry name" value="Ribonuclease H-like"/>
    <property type="match status" value="1"/>
</dbReference>
<dbReference type="RefSeq" id="XP_009763453.1">
    <property type="nucleotide sequence ID" value="XM_009765151.1"/>
</dbReference>
<dbReference type="GO" id="GO:0003676">
    <property type="term" value="F:nucleic acid binding"/>
    <property type="evidence" value="ECO:0007669"/>
    <property type="project" value="InterPro"/>
</dbReference>
<gene>
    <name evidence="3" type="primary">LOC104215364</name>
</gene>
<dbReference type="InterPro" id="IPR036397">
    <property type="entry name" value="RNaseH_sf"/>
</dbReference>
<organism evidence="2 3">
    <name type="scientific">Nicotiana sylvestris</name>
    <name type="common">Wood tobacco</name>
    <name type="synonym">South American tobacco</name>
    <dbReference type="NCBI Taxonomy" id="4096"/>
    <lineage>
        <taxon>Eukaryota</taxon>
        <taxon>Viridiplantae</taxon>
        <taxon>Streptophyta</taxon>
        <taxon>Embryophyta</taxon>
        <taxon>Tracheophyta</taxon>
        <taxon>Spermatophyta</taxon>
        <taxon>Magnoliopsida</taxon>
        <taxon>eudicotyledons</taxon>
        <taxon>Gunneridae</taxon>
        <taxon>Pentapetalae</taxon>
        <taxon>asterids</taxon>
        <taxon>lamiids</taxon>
        <taxon>Solanales</taxon>
        <taxon>Solanaceae</taxon>
        <taxon>Nicotianoideae</taxon>
        <taxon>Nicotianeae</taxon>
        <taxon>Nicotiana</taxon>
    </lineage>
</organism>
<dbReference type="Proteomes" id="UP000189701">
    <property type="component" value="Unplaced"/>
</dbReference>
<dbReference type="PANTHER" id="PTHR47723">
    <property type="entry name" value="OS05G0353850 PROTEIN"/>
    <property type="match status" value="1"/>
</dbReference>
<dbReference type="GO" id="GO:0004523">
    <property type="term" value="F:RNA-DNA hybrid ribonuclease activity"/>
    <property type="evidence" value="ECO:0007669"/>
    <property type="project" value="InterPro"/>
</dbReference>
<name>A0A1U7VAQ8_NICSY</name>
<evidence type="ECO:0000259" key="1">
    <source>
        <dbReference type="Pfam" id="PF13456"/>
    </source>
</evidence>
<dbReference type="Pfam" id="PF13456">
    <property type="entry name" value="RVT_3"/>
    <property type="match status" value="1"/>
</dbReference>
<dbReference type="OrthoDB" id="1306058at2759"/>
<dbReference type="InterPro" id="IPR012337">
    <property type="entry name" value="RNaseH-like_sf"/>
</dbReference>
<dbReference type="AlphaFoldDB" id="A0A1U7VAQ8"/>
<protein>
    <submittedName>
        <fullName evidence="3">Uncharacterized protein LOC104215364</fullName>
    </submittedName>
</protein>